<dbReference type="GO" id="GO:0004152">
    <property type="term" value="F:dihydroorotate dehydrogenase activity"/>
    <property type="evidence" value="ECO:0007669"/>
    <property type="project" value="UniProtKB-UniRule"/>
</dbReference>
<dbReference type="Gene3D" id="3.20.20.70">
    <property type="entry name" value="Aldolase class I"/>
    <property type="match status" value="1"/>
</dbReference>
<comment type="pathway">
    <text evidence="2 9">Pyrimidine metabolism; UMP biosynthesis via de novo pathway.</text>
</comment>
<dbReference type="EMBL" id="DVAD01000009">
    <property type="protein sequence ID" value="HIJ99496.1"/>
    <property type="molecule type" value="Genomic_DNA"/>
</dbReference>
<evidence type="ECO:0000256" key="3">
    <source>
        <dbReference type="ARBA" id="ARBA00008008"/>
    </source>
</evidence>
<evidence type="ECO:0000256" key="2">
    <source>
        <dbReference type="ARBA" id="ARBA00004725"/>
    </source>
</evidence>
<gene>
    <name evidence="9" type="primary">pyrD</name>
    <name evidence="11" type="ORF">H1011_01570</name>
</gene>
<feature type="binding site" evidence="9">
    <location>
        <begin position="46"/>
        <end position="47"/>
    </location>
    <ligand>
        <name>FMN</name>
        <dbReference type="ChEBI" id="CHEBI:58210"/>
    </ligand>
</feature>
<evidence type="ECO:0000256" key="4">
    <source>
        <dbReference type="ARBA" id="ARBA00022490"/>
    </source>
</evidence>
<evidence type="ECO:0000256" key="9">
    <source>
        <dbReference type="HAMAP-Rule" id="MF_00224"/>
    </source>
</evidence>
<dbReference type="InterPro" id="IPR001295">
    <property type="entry name" value="Dihydroorotate_DH_CS"/>
</dbReference>
<comment type="catalytic activity">
    <reaction evidence="9">
        <text>(S)-dihydroorotate + A = orotate + AH2</text>
        <dbReference type="Rhea" id="RHEA:18073"/>
        <dbReference type="ChEBI" id="CHEBI:13193"/>
        <dbReference type="ChEBI" id="CHEBI:17499"/>
        <dbReference type="ChEBI" id="CHEBI:30839"/>
        <dbReference type="ChEBI" id="CHEBI:30864"/>
    </reaction>
</comment>
<dbReference type="NCBIfam" id="TIGR01037">
    <property type="entry name" value="pyrD_sub1_fam"/>
    <property type="match status" value="1"/>
</dbReference>
<comment type="subcellular location">
    <subcellularLocation>
        <location evidence="1 9">Cytoplasm</location>
    </subcellularLocation>
</comment>
<evidence type="ECO:0000256" key="6">
    <source>
        <dbReference type="ARBA" id="ARBA00022643"/>
    </source>
</evidence>
<dbReference type="GO" id="GO:0006207">
    <property type="term" value="P:'de novo' pyrimidine nucleobase biosynthetic process"/>
    <property type="evidence" value="ECO:0007669"/>
    <property type="project" value="InterPro"/>
</dbReference>
<evidence type="ECO:0000259" key="10">
    <source>
        <dbReference type="Pfam" id="PF01180"/>
    </source>
</evidence>
<dbReference type="GO" id="GO:0044205">
    <property type="term" value="P:'de novo' UMP biosynthetic process"/>
    <property type="evidence" value="ECO:0007669"/>
    <property type="project" value="UniProtKB-UniRule"/>
</dbReference>
<keyword evidence="4 9" id="KW-0963">Cytoplasm</keyword>
<sequence length="300" mass="30875">MKPKLSVTLCGIKLDNPTVLASGIIGNTGELLKRAGDEGAGAVTTKSISLEPWDGHPSPNVVELEKGLLNAMGLPNPGAEDFVEEINIAKQGDAPVIASIVESTIQGYADVISILESSEPHMYELNASCPNVKGGQDISRSPELAGKLVEKACGVTNAPISFKISPDAGKLADVARAVDESGASAITAVNTLPAKAIDSKANLPVLYNKIGGLSGDLLRPIALRCVSEISDAVEIPIIGTGGVSTGQHAAEMISSGARAVGIGTAVWHHGVGVFKKVSNELSSIMEKKGFESVGDIEHGI</sequence>
<reference evidence="11 12" key="1">
    <citation type="journal article" name="Nat. Commun.">
        <title>Undinarchaeota illuminate DPANN phylogeny and the impact of gene transfer on archaeal evolution.</title>
        <authorList>
            <person name="Dombrowski N."/>
            <person name="Williams T.A."/>
            <person name="Sun J."/>
            <person name="Woodcroft B.J."/>
            <person name="Lee J.H."/>
            <person name="Minh B.Q."/>
            <person name="Rinke C."/>
            <person name="Spang A."/>
        </authorList>
    </citation>
    <scope>NUCLEOTIDE SEQUENCE [LARGE SCALE GENOMIC DNA]</scope>
    <source>
        <strain evidence="11">MAG_bin17</strain>
    </source>
</reference>
<dbReference type="InterPro" id="IPR024920">
    <property type="entry name" value="Dihydroorotate_DH_1"/>
</dbReference>
<feature type="binding site" evidence="9">
    <location>
        <position position="163"/>
    </location>
    <ligand>
        <name>FMN</name>
        <dbReference type="ChEBI" id="CHEBI:58210"/>
    </ligand>
</feature>
<evidence type="ECO:0000256" key="5">
    <source>
        <dbReference type="ARBA" id="ARBA00022630"/>
    </source>
</evidence>
<protein>
    <recommendedName>
        <fullName evidence="9">Dihydroorotate dehydrogenase</fullName>
        <shortName evidence="9">DHOD</shortName>
        <shortName evidence="9">DHODase</shortName>
        <shortName evidence="9">DHOdehase</shortName>
        <ecNumber evidence="9">1.3.-.-</ecNumber>
    </recommendedName>
</protein>
<dbReference type="Pfam" id="PF01180">
    <property type="entry name" value="DHO_dh"/>
    <property type="match status" value="1"/>
</dbReference>
<feature type="binding site" evidence="9">
    <location>
        <position position="126"/>
    </location>
    <ligand>
        <name>FMN</name>
        <dbReference type="ChEBI" id="CHEBI:58210"/>
    </ligand>
</feature>
<feature type="binding site" evidence="9">
    <location>
        <begin position="263"/>
        <end position="264"/>
    </location>
    <ligand>
        <name>FMN</name>
        <dbReference type="ChEBI" id="CHEBI:58210"/>
    </ligand>
</feature>
<feature type="binding site" evidence="9">
    <location>
        <begin position="241"/>
        <end position="242"/>
    </location>
    <ligand>
        <name>FMN</name>
        <dbReference type="ChEBI" id="CHEBI:58210"/>
    </ligand>
</feature>
<evidence type="ECO:0000256" key="7">
    <source>
        <dbReference type="ARBA" id="ARBA00022975"/>
    </source>
</evidence>
<keyword evidence="6 9" id="KW-0288">FMN</keyword>
<comment type="function">
    <text evidence="9">Catalyzes the conversion of dihydroorotate to orotate.</text>
</comment>
<feature type="binding site" evidence="9">
    <location>
        <position position="215"/>
    </location>
    <ligand>
        <name>FMN</name>
        <dbReference type="ChEBI" id="CHEBI:58210"/>
    </ligand>
</feature>
<evidence type="ECO:0000313" key="12">
    <source>
        <dbReference type="Proteomes" id="UP000604391"/>
    </source>
</evidence>
<feature type="active site" description="Nucleophile" evidence="9">
    <location>
        <position position="129"/>
    </location>
</feature>
<feature type="domain" description="Dihydroorotate dehydrogenase catalytic" evidence="10">
    <location>
        <begin position="5"/>
        <end position="285"/>
    </location>
</feature>
<dbReference type="EC" id="1.3.-.-" evidence="9"/>
<dbReference type="InterPro" id="IPR012135">
    <property type="entry name" value="Dihydroorotate_DH_1_2"/>
</dbReference>
<keyword evidence="8 9" id="KW-0560">Oxidoreductase</keyword>
<dbReference type="InterPro" id="IPR050074">
    <property type="entry name" value="DHO_dehydrogenase"/>
</dbReference>
<dbReference type="HAMAP" id="MF_00224">
    <property type="entry name" value="DHO_dh_type1"/>
    <property type="match status" value="1"/>
</dbReference>
<dbReference type="PIRSF" id="PIRSF000164">
    <property type="entry name" value="DHO_oxidase"/>
    <property type="match status" value="1"/>
</dbReference>
<dbReference type="CDD" id="cd04740">
    <property type="entry name" value="DHOD_1B_like"/>
    <property type="match status" value="1"/>
</dbReference>
<name>A0A832XIN7_9ARCH</name>
<comment type="cofactor">
    <cofactor evidence="9">
        <name>FMN</name>
        <dbReference type="ChEBI" id="CHEBI:58210"/>
    </cofactor>
    <text evidence="9">Binds 1 FMN per subunit.</text>
</comment>
<feature type="binding site" evidence="9">
    <location>
        <position position="46"/>
    </location>
    <ligand>
        <name>substrate</name>
    </ligand>
</feature>
<feature type="binding site" evidence="9">
    <location>
        <position position="126"/>
    </location>
    <ligand>
        <name>substrate</name>
    </ligand>
</feature>
<feature type="binding site" evidence="9">
    <location>
        <position position="189"/>
    </location>
    <ligand>
        <name>FMN</name>
        <dbReference type="ChEBI" id="CHEBI:58210"/>
    </ligand>
</feature>
<dbReference type="PROSITE" id="PS00912">
    <property type="entry name" value="DHODEHASE_2"/>
    <property type="match status" value="1"/>
</dbReference>
<dbReference type="InterPro" id="IPR013785">
    <property type="entry name" value="Aldolase_TIM"/>
</dbReference>
<dbReference type="UniPathway" id="UPA00070"/>
<dbReference type="InterPro" id="IPR005720">
    <property type="entry name" value="Dihydroorotate_DH_cat"/>
</dbReference>
<evidence type="ECO:0000256" key="8">
    <source>
        <dbReference type="ARBA" id="ARBA00023002"/>
    </source>
</evidence>
<dbReference type="AlphaFoldDB" id="A0A832XIN7"/>
<keyword evidence="7 9" id="KW-0665">Pyrimidine biosynthesis</keyword>
<keyword evidence="12" id="KW-1185">Reference proteome</keyword>
<accession>A0A832XIN7</accession>
<dbReference type="SUPFAM" id="SSF51395">
    <property type="entry name" value="FMN-linked oxidoreductases"/>
    <property type="match status" value="1"/>
</dbReference>
<organism evidence="11 12">
    <name type="scientific">Candidatus Undinarchaeum marinum</name>
    <dbReference type="NCBI Taxonomy" id="2756141"/>
    <lineage>
        <taxon>Archaea</taxon>
        <taxon>Candidatus Undinarchaeota</taxon>
        <taxon>Candidatus Undinarchaeia</taxon>
        <taxon>Candidatus Undinarchaeales</taxon>
        <taxon>Candidatus Undinarchaeaceae</taxon>
        <taxon>Candidatus Undinarchaeum</taxon>
    </lineage>
</organism>
<dbReference type="FunFam" id="3.20.20.70:FF:000027">
    <property type="entry name" value="Dihydropyrimidine dehydrogenase [NADP(+)]"/>
    <property type="match status" value="1"/>
</dbReference>
<dbReference type="PANTHER" id="PTHR48109">
    <property type="entry name" value="DIHYDROOROTATE DEHYDROGENASE (QUINONE), MITOCHONDRIAL-RELATED"/>
    <property type="match status" value="1"/>
</dbReference>
<evidence type="ECO:0000313" key="11">
    <source>
        <dbReference type="EMBL" id="HIJ99496.1"/>
    </source>
</evidence>
<comment type="caution">
    <text evidence="9">Lacks conserved residue(s) required for the propagation of feature annotation.</text>
</comment>
<keyword evidence="5 9" id="KW-0285">Flavoprotein</keyword>
<evidence type="ECO:0000256" key="1">
    <source>
        <dbReference type="ARBA" id="ARBA00004496"/>
    </source>
</evidence>
<dbReference type="GO" id="GO:0005737">
    <property type="term" value="C:cytoplasm"/>
    <property type="evidence" value="ECO:0007669"/>
    <property type="project" value="UniProtKB-SubCell"/>
</dbReference>
<comment type="similarity">
    <text evidence="3 9">Belongs to the dihydroorotate dehydrogenase family. Type 1 subfamily.</text>
</comment>
<feature type="binding site" evidence="9">
    <location>
        <position position="22"/>
    </location>
    <ligand>
        <name>FMN</name>
        <dbReference type="ChEBI" id="CHEBI:58210"/>
    </ligand>
</feature>
<dbReference type="PANTHER" id="PTHR48109:SF1">
    <property type="entry name" value="DIHYDROOROTATE DEHYDROGENASE (FUMARATE)"/>
    <property type="match status" value="1"/>
</dbReference>
<comment type="caution">
    <text evidence="11">The sequence shown here is derived from an EMBL/GenBank/DDBJ whole genome shotgun (WGS) entry which is preliminary data.</text>
</comment>
<feature type="binding site" evidence="9">
    <location>
        <begin position="190"/>
        <end position="191"/>
    </location>
    <ligand>
        <name>substrate</name>
    </ligand>
</feature>
<dbReference type="NCBIfam" id="NF005574">
    <property type="entry name" value="PRK07259.1"/>
    <property type="match status" value="1"/>
</dbReference>
<dbReference type="InterPro" id="IPR049622">
    <property type="entry name" value="Dihydroorotate_DH_I"/>
</dbReference>
<dbReference type="Proteomes" id="UP000604391">
    <property type="component" value="Unassembled WGS sequence"/>
</dbReference>
<feature type="binding site" evidence="9">
    <location>
        <begin position="70"/>
        <end position="74"/>
    </location>
    <ligand>
        <name>substrate</name>
    </ligand>
</feature>
<proteinExistence type="inferred from homology"/>
<dbReference type="InterPro" id="IPR033888">
    <property type="entry name" value="DHOD_1B"/>
</dbReference>